<evidence type="ECO:0000256" key="1">
    <source>
        <dbReference type="SAM" id="MobiDB-lite"/>
    </source>
</evidence>
<dbReference type="PANTHER" id="PTHR31408:SF2">
    <property type="entry name" value="PROTEIN SPO16 HOMOLOG"/>
    <property type="match status" value="1"/>
</dbReference>
<dbReference type="CTD" id="116949483"/>
<dbReference type="PANTHER" id="PTHR31408">
    <property type="entry name" value="HYPOTHETICAL PROTEIN LOC689986"/>
    <property type="match status" value="1"/>
</dbReference>
<reference evidence="3" key="1">
    <citation type="submission" date="2025-08" db="UniProtKB">
        <authorList>
            <consortium name="RefSeq"/>
        </authorList>
    </citation>
    <scope>IDENTIFICATION</scope>
    <source>
        <tissue evidence="3">Sperm</tissue>
    </source>
</reference>
<proteinExistence type="predicted"/>
<organism evidence="2 3">
    <name type="scientific">Petromyzon marinus</name>
    <name type="common">Sea lamprey</name>
    <dbReference type="NCBI Taxonomy" id="7757"/>
    <lineage>
        <taxon>Eukaryota</taxon>
        <taxon>Metazoa</taxon>
        <taxon>Chordata</taxon>
        <taxon>Craniata</taxon>
        <taxon>Vertebrata</taxon>
        <taxon>Cyclostomata</taxon>
        <taxon>Hyperoartia</taxon>
        <taxon>Petromyzontiformes</taxon>
        <taxon>Petromyzontidae</taxon>
        <taxon>Petromyzon</taxon>
    </lineage>
</organism>
<keyword evidence="2" id="KW-1185">Reference proteome</keyword>
<dbReference type="Pfam" id="PF15162">
    <property type="entry name" value="SCRE"/>
    <property type="match status" value="1"/>
</dbReference>
<name>A0AAJ7TRE0_PETMA</name>
<gene>
    <name evidence="3" type="primary">C37H1orf146</name>
</gene>
<dbReference type="Proteomes" id="UP001318040">
    <property type="component" value="Chromosome 37"/>
</dbReference>
<dbReference type="InterPro" id="IPR027857">
    <property type="entry name" value="SCRE"/>
</dbReference>
<dbReference type="RefSeq" id="XP_032822748.1">
    <property type="nucleotide sequence ID" value="XM_032966857.1"/>
</dbReference>
<dbReference type="GO" id="GO:0007130">
    <property type="term" value="P:synaptonemal complex assembly"/>
    <property type="evidence" value="ECO:0007669"/>
    <property type="project" value="InterPro"/>
</dbReference>
<dbReference type="GO" id="GO:0007131">
    <property type="term" value="P:reciprocal meiotic recombination"/>
    <property type="evidence" value="ECO:0007669"/>
    <property type="project" value="TreeGrafter"/>
</dbReference>
<dbReference type="KEGG" id="pmrn:116949483"/>
<protein>
    <submittedName>
        <fullName evidence="3">Uncharacterized protein C1orf146 homolog isoform X1</fullName>
    </submittedName>
</protein>
<dbReference type="AlphaFoldDB" id="A0AAJ7TRE0"/>
<evidence type="ECO:0000313" key="2">
    <source>
        <dbReference type="Proteomes" id="UP001318040"/>
    </source>
</evidence>
<feature type="region of interest" description="Disordered" evidence="1">
    <location>
        <begin position="176"/>
        <end position="196"/>
    </location>
</feature>
<evidence type="ECO:0000313" key="3">
    <source>
        <dbReference type="RefSeq" id="XP_032822748.1"/>
    </source>
</evidence>
<sequence length="196" mass="21980">MSRSSSRTPVSSSRTPVPCIADDEHELIRKLVECKMKVRYSDSVGPGVVILSRSGVAFKLVTVEEMSEGMKSPVLLEIKKFSSVHRNSFLLLIASFHGQKEMQSMHHLQLRFLTTNLKIMPVHNIKEVMSVMFTITKMMSKPEADVMKKKMAMVSTMVVNKSPVWHLLQHIDIPPESSPPCPATSSLMNRDARGTD</sequence>
<accession>A0AAJ7TRE0</accession>
<dbReference type="GO" id="GO:0005694">
    <property type="term" value="C:chromosome"/>
    <property type="evidence" value="ECO:0007669"/>
    <property type="project" value="TreeGrafter"/>
</dbReference>